<reference evidence="2" key="2">
    <citation type="journal article" date="2002" name="J. Bacteriol.">
        <title>The Rhizobium etli cyaC product: characterization of a novel adenylate cyclase class.</title>
        <authorList>
            <person name="Tellez-Sosa J."/>
            <person name="Soberon N."/>
            <person name="Vega-Segura A."/>
            <person name="Torres-Marquez M.E."/>
            <person name="Cevallos M.A."/>
        </authorList>
    </citation>
    <scope>NUCLEOTIDE SEQUENCE</scope>
</reference>
<dbReference type="Gene3D" id="3.40.50.150">
    <property type="entry name" value="Vaccinia Virus protein VP39"/>
    <property type="match status" value="1"/>
</dbReference>
<reference evidence="2" key="1">
    <citation type="submission" date="2000-08" db="EMBL/GenBank/DDBJ databases">
        <authorList>
            <person name="Tellez-Sosa J.M."/>
            <person name="Cevallos M.A."/>
        </authorList>
    </citation>
    <scope>NUCLEOTIDE SEQUENCE</scope>
</reference>
<dbReference type="GO" id="GO:0008757">
    <property type="term" value="F:S-adenosylmethionine-dependent methyltransferase activity"/>
    <property type="evidence" value="ECO:0007669"/>
    <property type="project" value="InterPro"/>
</dbReference>
<evidence type="ECO:0000259" key="1">
    <source>
        <dbReference type="Pfam" id="PF08241"/>
    </source>
</evidence>
<keyword evidence="2" id="KW-0808">Transferase</keyword>
<dbReference type="GO" id="GO:0032259">
    <property type="term" value="P:methylation"/>
    <property type="evidence" value="ECO:0007669"/>
    <property type="project" value="UniProtKB-KW"/>
</dbReference>
<keyword evidence="2" id="KW-0489">Methyltransferase</keyword>
<dbReference type="Pfam" id="PF08241">
    <property type="entry name" value="Methyltransf_11"/>
    <property type="match status" value="1"/>
</dbReference>
<feature type="domain" description="Methyltransferase type 11" evidence="1">
    <location>
        <begin position="64"/>
        <end position="139"/>
    </location>
</feature>
<dbReference type="SUPFAM" id="SSF53335">
    <property type="entry name" value="S-adenosyl-L-methionine-dependent methyltransferases"/>
    <property type="match status" value="1"/>
</dbReference>
<dbReference type="InterPro" id="IPR013216">
    <property type="entry name" value="Methyltransf_11"/>
</dbReference>
<proteinExistence type="predicted"/>
<dbReference type="EMBL" id="AF299113">
    <property type="protein sequence ID" value="AAM27036.1"/>
    <property type="molecule type" value="Genomic_DNA"/>
</dbReference>
<dbReference type="CDD" id="cd02440">
    <property type="entry name" value="AdoMet_MTases"/>
    <property type="match status" value="1"/>
</dbReference>
<sequence length="268" mass="29449">MRDNMANSPQARRPRYAPYRIYHRRNRLVSVGCRAAAFETGRSRPRHRPRAGWFWAATADLLPENLHLTLADLSSGIINEAVARCRALPFGSVRGCRADAAALPFEDGAFDLVIAMHMLYHLPDPATGIAAMARVLKPGNGIGNMREIYRLTAVFGSAPTDPAADVSKQTGLFLSRKTARSDRRLSGTRPAGTKRPQTFSFFLTFSFGSAGASGVGARSLRSDRDLVLHQRPEARRTIGHVGRTVAFRPVIVAAMDFLELHPDERAVD</sequence>
<feature type="non-terminal residue" evidence="2">
    <location>
        <position position="268"/>
    </location>
</feature>
<protein>
    <submittedName>
        <fullName evidence="2">Methyltransferase-like protein</fullName>
    </submittedName>
</protein>
<evidence type="ECO:0000313" key="2">
    <source>
        <dbReference type="EMBL" id="AAM27036.1"/>
    </source>
</evidence>
<accession>Q8KY22</accession>
<organism evidence="2">
    <name type="scientific">Rhizobium etli</name>
    <dbReference type="NCBI Taxonomy" id="29449"/>
    <lineage>
        <taxon>Bacteria</taxon>
        <taxon>Pseudomonadati</taxon>
        <taxon>Pseudomonadota</taxon>
        <taxon>Alphaproteobacteria</taxon>
        <taxon>Hyphomicrobiales</taxon>
        <taxon>Rhizobiaceae</taxon>
        <taxon>Rhizobium/Agrobacterium group</taxon>
        <taxon>Rhizobium</taxon>
    </lineage>
</organism>
<dbReference type="AlphaFoldDB" id="Q8KY22"/>
<dbReference type="InterPro" id="IPR029063">
    <property type="entry name" value="SAM-dependent_MTases_sf"/>
</dbReference>
<name>Q8KY22_RHIET</name>